<dbReference type="SUPFAM" id="SSF81273">
    <property type="entry name" value="H-NS histone-like proteins"/>
    <property type="match status" value="1"/>
</dbReference>
<proteinExistence type="predicted"/>
<evidence type="ECO:0000313" key="3">
    <source>
        <dbReference type="EMBL" id="MBL0427973.1"/>
    </source>
</evidence>
<sequence length="80" mass="8833">MKEAIAVYDITAAELGLRKERARRATGQQKRLGKQRKTQGATPAYSDGRGNSWGGRGPRPKWLREAMSNGATLEEFAART</sequence>
<dbReference type="SMART" id="SM00528">
    <property type="entry name" value="HNS"/>
    <property type="match status" value="1"/>
</dbReference>
<dbReference type="InterPro" id="IPR037150">
    <property type="entry name" value="H-NS_C_dom_sf"/>
</dbReference>
<dbReference type="InterPro" id="IPR027444">
    <property type="entry name" value="H-NS_C_dom"/>
</dbReference>
<name>A0ABS1JUL3_9BURK</name>
<protein>
    <submittedName>
        <fullName evidence="3">H-NS histone family protein</fullName>
    </submittedName>
</protein>
<gene>
    <name evidence="3" type="ORF">JI746_22895</name>
</gene>
<feature type="region of interest" description="Disordered" evidence="1">
    <location>
        <begin position="21"/>
        <end position="69"/>
    </location>
</feature>
<evidence type="ECO:0000256" key="1">
    <source>
        <dbReference type="SAM" id="MobiDB-lite"/>
    </source>
</evidence>
<dbReference type="Gene3D" id="4.10.430.10">
    <property type="entry name" value="Histone-like protein H-NS, C-terminal domain"/>
    <property type="match status" value="1"/>
</dbReference>
<dbReference type="EMBL" id="JAEQND010000014">
    <property type="protein sequence ID" value="MBL0427973.1"/>
    <property type="molecule type" value="Genomic_DNA"/>
</dbReference>
<dbReference type="Proteomes" id="UP000622707">
    <property type="component" value="Unassembled WGS sequence"/>
</dbReference>
<organism evidence="3 4">
    <name type="scientific">Ramlibacter alkalitolerans</name>
    <dbReference type="NCBI Taxonomy" id="2039631"/>
    <lineage>
        <taxon>Bacteria</taxon>
        <taxon>Pseudomonadati</taxon>
        <taxon>Pseudomonadota</taxon>
        <taxon>Betaproteobacteria</taxon>
        <taxon>Burkholderiales</taxon>
        <taxon>Comamonadaceae</taxon>
        <taxon>Ramlibacter</taxon>
    </lineage>
</organism>
<evidence type="ECO:0000313" key="4">
    <source>
        <dbReference type="Proteomes" id="UP000622707"/>
    </source>
</evidence>
<reference evidence="3 4" key="1">
    <citation type="journal article" date="2017" name="Int. J. Syst. Evol. Microbiol.">
        <title>Ramlibacter alkalitolerans sp. nov., alkali-tolerant bacterium isolated from soil of ginseng.</title>
        <authorList>
            <person name="Lee D.H."/>
            <person name="Cha C.J."/>
        </authorList>
    </citation>
    <scope>NUCLEOTIDE SEQUENCE [LARGE SCALE GENOMIC DNA]</scope>
    <source>
        <strain evidence="3 4">KACC 19305</strain>
    </source>
</reference>
<keyword evidence="4" id="KW-1185">Reference proteome</keyword>
<accession>A0ABS1JUL3</accession>
<dbReference type="Pfam" id="PF00816">
    <property type="entry name" value="Histone_HNS"/>
    <property type="match status" value="1"/>
</dbReference>
<dbReference type="RefSeq" id="WP_201692603.1">
    <property type="nucleotide sequence ID" value="NZ_JAEQND010000014.1"/>
</dbReference>
<comment type="caution">
    <text evidence="3">The sequence shown here is derived from an EMBL/GenBank/DDBJ whole genome shotgun (WGS) entry which is preliminary data.</text>
</comment>
<feature type="domain" description="DNA-binding protein H-NS-like C-terminal" evidence="2">
    <location>
        <begin position="33"/>
        <end position="78"/>
    </location>
</feature>
<evidence type="ECO:0000259" key="2">
    <source>
        <dbReference type="SMART" id="SM00528"/>
    </source>
</evidence>